<comment type="caution">
    <text evidence="6">The sequence shown here is derived from an EMBL/GenBank/DDBJ whole genome shotgun (WGS) entry which is preliminary data.</text>
</comment>
<keyword evidence="3 4" id="KW-0440">LIM domain</keyword>
<dbReference type="InterPro" id="IPR001781">
    <property type="entry name" value="Znf_LIM"/>
</dbReference>
<evidence type="ECO:0000313" key="7">
    <source>
        <dbReference type="Proteomes" id="UP000653454"/>
    </source>
</evidence>
<protein>
    <submittedName>
        <fullName evidence="6">(diamondback moth) hypothetical protein</fullName>
    </submittedName>
</protein>
<evidence type="ECO:0000313" key="6">
    <source>
        <dbReference type="EMBL" id="CAG9126403.1"/>
    </source>
</evidence>
<evidence type="ECO:0000256" key="4">
    <source>
        <dbReference type="PROSITE-ProRule" id="PRU00125"/>
    </source>
</evidence>
<dbReference type="GO" id="GO:0051015">
    <property type="term" value="F:actin filament binding"/>
    <property type="evidence" value="ECO:0007669"/>
    <property type="project" value="TreeGrafter"/>
</dbReference>
<dbReference type="GO" id="GO:0051017">
    <property type="term" value="P:actin filament bundle assembly"/>
    <property type="evidence" value="ECO:0007669"/>
    <property type="project" value="TreeGrafter"/>
</dbReference>
<dbReference type="EMBL" id="CAJHNJ030000032">
    <property type="protein sequence ID" value="CAG9126403.1"/>
    <property type="molecule type" value="Genomic_DNA"/>
</dbReference>
<evidence type="ECO:0000256" key="1">
    <source>
        <dbReference type="ARBA" id="ARBA00022723"/>
    </source>
</evidence>
<gene>
    <name evidence="6" type="ORF">PLXY2_LOCUS8648</name>
</gene>
<dbReference type="Pfam" id="PF00412">
    <property type="entry name" value="LIM"/>
    <property type="match status" value="2"/>
</dbReference>
<proteinExistence type="predicted"/>
<organism evidence="6 7">
    <name type="scientific">Plutella xylostella</name>
    <name type="common">Diamondback moth</name>
    <name type="synonym">Plutella maculipennis</name>
    <dbReference type="NCBI Taxonomy" id="51655"/>
    <lineage>
        <taxon>Eukaryota</taxon>
        <taxon>Metazoa</taxon>
        <taxon>Ecdysozoa</taxon>
        <taxon>Arthropoda</taxon>
        <taxon>Hexapoda</taxon>
        <taxon>Insecta</taxon>
        <taxon>Pterygota</taxon>
        <taxon>Neoptera</taxon>
        <taxon>Endopterygota</taxon>
        <taxon>Lepidoptera</taxon>
        <taxon>Glossata</taxon>
        <taxon>Ditrysia</taxon>
        <taxon>Yponomeutoidea</taxon>
        <taxon>Plutellidae</taxon>
        <taxon>Plutella</taxon>
    </lineage>
</organism>
<dbReference type="PROSITE" id="PS50023">
    <property type="entry name" value="LIM_DOMAIN_2"/>
    <property type="match status" value="1"/>
</dbReference>
<keyword evidence="7" id="KW-1185">Reference proteome</keyword>
<evidence type="ECO:0000256" key="2">
    <source>
        <dbReference type="ARBA" id="ARBA00022833"/>
    </source>
</evidence>
<dbReference type="SUPFAM" id="SSF57716">
    <property type="entry name" value="Glucocorticoid receptor-like (DNA-binding domain)"/>
    <property type="match status" value="2"/>
</dbReference>
<name>A0A8S4FHT8_PLUXY</name>
<reference evidence="6" key="1">
    <citation type="submission" date="2020-11" db="EMBL/GenBank/DDBJ databases">
        <authorList>
            <person name="Whiteford S."/>
        </authorList>
    </citation>
    <scope>NUCLEOTIDE SEQUENCE</scope>
</reference>
<dbReference type="PROSITE" id="PS00478">
    <property type="entry name" value="LIM_DOMAIN_1"/>
    <property type="match status" value="2"/>
</dbReference>
<dbReference type="PANTHER" id="PTHR24213:SF17">
    <property type="entry name" value="DEMATIN"/>
    <property type="match status" value="1"/>
</dbReference>
<keyword evidence="1 4" id="KW-0479">Metal-binding</keyword>
<dbReference type="GO" id="GO:0005886">
    <property type="term" value="C:plasma membrane"/>
    <property type="evidence" value="ECO:0007669"/>
    <property type="project" value="TreeGrafter"/>
</dbReference>
<accession>A0A8S4FHT8</accession>
<evidence type="ECO:0000256" key="3">
    <source>
        <dbReference type="ARBA" id="ARBA00023038"/>
    </source>
</evidence>
<keyword evidence="2 4" id="KW-0862">Zinc</keyword>
<dbReference type="SMART" id="SM00132">
    <property type="entry name" value="LIM"/>
    <property type="match status" value="2"/>
</dbReference>
<feature type="domain" description="LIM zinc-binding" evidence="5">
    <location>
        <begin position="10"/>
        <end position="69"/>
    </location>
</feature>
<evidence type="ECO:0000259" key="5">
    <source>
        <dbReference type="PROSITE" id="PS50023"/>
    </source>
</evidence>
<dbReference type="GO" id="GO:0015629">
    <property type="term" value="C:actin cytoskeleton"/>
    <property type="evidence" value="ECO:0007669"/>
    <property type="project" value="TreeGrafter"/>
</dbReference>
<dbReference type="Proteomes" id="UP000653454">
    <property type="component" value="Unassembled WGS sequence"/>
</dbReference>
<sequence length="120" mass="13572">MESSVKTESPSCAGCLNNIGNSDYVSALNQEWHKDCFRCSVCDGQLSSWYLEKGGLLFCQRDYWARFGELCQQCDQVMTGPVMAAGRHRFHPECFSCASCGAHIEPGEPYALRERSQLYW</sequence>
<dbReference type="GO" id="GO:0046872">
    <property type="term" value="F:metal ion binding"/>
    <property type="evidence" value="ECO:0007669"/>
    <property type="project" value="UniProtKB-KW"/>
</dbReference>
<dbReference type="AlphaFoldDB" id="A0A8S4FHT8"/>
<dbReference type="GO" id="GO:0030032">
    <property type="term" value="P:lamellipodium assembly"/>
    <property type="evidence" value="ECO:0007669"/>
    <property type="project" value="TreeGrafter"/>
</dbReference>
<dbReference type="InterPro" id="IPR051618">
    <property type="entry name" value="Actin-binding_LIM"/>
</dbReference>
<dbReference type="Gene3D" id="2.10.110.10">
    <property type="entry name" value="Cysteine Rich Protein"/>
    <property type="match status" value="2"/>
</dbReference>
<dbReference type="PANTHER" id="PTHR24213">
    <property type="entry name" value="ACTIN-BINDING LIM PROTEIN"/>
    <property type="match status" value="1"/>
</dbReference>
<dbReference type="FunFam" id="2.10.110.10:FF:000082">
    <property type="entry name" value="LIM domain kinase 1"/>
    <property type="match status" value="1"/>
</dbReference>